<dbReference type="InterPro" id="IPR036526">
    <property type="entry name" value="C-N_Hydrolase_sf"/>
</dbReference>
<dbReference type="SUPFAM" id="SSF56317">
    <property type="entry name" value="Carbon-nitrogen hydrolase"/>
    <property type="match status" value="1"/>
</dbReference>
<keyword evidence="3" id="KW-0378">Hydrolase</keyword>
<sequence length="289" mass="32863">MKKHILSYKQRKYGNNVENIKSKLRKGNMKKFRAGFIQFDVKLGMTDENLHTVMKYLDDLEKQDVKLVVLPEMWSCGFDNANLTLHAKRTPEILDILSETASKKDMIITGSIPEISGKSIYNTLYVTDRDGSIAGSYRKVHLFSLTSENKYFTPGDKSIICQTSLGSLGLMICYDLRFPEISRTLTLKGANLIIIPAQWPNVRISRWDILSQARAIENQVYIIGANRCGKENTTQFNGHSIIVDPSGKVLQWAENGNACALWAEIDMDELEQVRTYMPSLEERVPRAYD</sequence>
<dbReference type="PANTHER" id="PTHR23088:SF27">
    <property type="entry name" value="DEAMINATED GLUTATHIONE AMIDASE"/>
    <property type="match status" value="1"/>
</dbReference>
<dbReference type="AlphaFoldDB" id="A0A975B803"/>
<dbReference type="PROSITE" id="PS50263">
    <property type="entry name" value="CN_HYDROLASE"/>
    <property type="match status" value="1"/>
</dbReference>
<dbReference type="PROSITE" id="PS01227">
    <property type="entry name" value="UPF0012"/>
    <property type="match status" value="1"/>
</dbReference>
<dbReference type="InterPro" id="IPR001110">
    <property type="entry name" value="UPF0012_CS"/>
</dbReference>
<organism evidence="3 4">
    <name type="scientific">Desulfonema limicola</name>
    <dbReference type="NCBI Taxonomy" id="45656"/>
    <lineage>
        <taxon>Bacteria</taxon>
        <taxon>Pseudomonadati</taxon>
        <taxon>Thermodesulfobacteriota</taxon>
        <taxon>Desulfobacteria</taxon>
        <taxon>Desulfobacterales</taxon>
        <taxon>Desulfococcaceae</taxon>
        <taxon>Desulfonema</taxon>
    </lineage>
</organism>
<reference evidence="3" key="1">
    <citation type="journal article" date="2021" name="Microb. Physiol.">
        <title>Proteogenomic Insights into the Physiology of Marine, Sulfate-Reducing, Filamentous Desulfonema limicola and Desulfonema magnum.</title>
        <authorList>
            <person name="Schnaars V."/>
            <person name="Wohlbrand L."/>
            <person name="Scheve S."/>
            <person name="Hinrichs C."/>
            <person name="Reinhardt R."/>
            <person name="Rabus R."/>
        </authorList>
    </citation>
    <scope>NUCLEOTIDE SEQUENCE</scope>
    <source>
        <strain evidence="3">5ac10</strain>
    </source>
</reference>
<evidence type="ECO:0000313" key="3">
    <source>
        <dbReference type="EMBL" id="QTA80393.1"/>
    </source>
</evidence>
<dbReference type="KEGG" id="dli:dnl_26950"/>
<accession>A0A975B803</accession>
<dbReference type="PANTHER" id="PTHR23088">
    <property type="entry name" value="NITRILASE-RELATED"/>
    <property type="match status" value="1"/>
</dbReference>
<comment type="similarity">
    <text evidence="1">Belongs to the carbon-nitrogen hydrolase superfamily. NIT1/NIT2 family.</text>
</comment>
<dbReference type="GO" id="GO:0016787">
    <property type="term" value="F:hydrolase activity"/>
    <property type="evidence" value="ECO:0007669"/>
    <property type="project" value="UniProtKB-KW"/>
</dbReference>
<protein>
    <submittedName>
        <fullName evidence="3">Carbon-nitrogen hydrolase family protein</fullName>
    </submittedName>
</protein>
<evidence type="ECO:0000259" key="2">
    <source>
        <dbReference type="PROSITE" id="PS50263"/>
    </source>
</evidence>
<name>A0A975B803_9BACT</name>
<feature type="domain" description="CN hydrolase" evidence="2">
    <location>
        <begin position="32"/>
        <end position="267"/>
    </location>
</feature>
<evidence type="ECO:0000313" key="4">
    <source>
        <dbReference type="Proteomes" id="UP000663720"/>
    </source>
</evidence>
<dbReference type="CDD" id="cd07583">
    <property type="entry name" value="nitrilase_5"/>
    <property type="match status" value="1"/>
</dbReference>
<evidence type="ECO:0000256" key="1">
    <source>
        <dbReference type="ARBA" id="ARBA00010613"/>
    </source>
</evidence>
<dbReference type="InterPro" id="IPR003010">
    <property type="entry name" value="C-N_Hydrolase"/>
</dbReference>
<dbReference type="Proteomes" id="UP000663720">
    <property type="component" value="Chromosome"/>
</dbReference>
<dbReference type="Pfam" id="PF00795">
    <property type="entry name" value="CN_hydrolase"/>
    <property type="match status" value="1"/>
</dbReference>
<dbReference type="EMBL" id="CP061799">
    <property type="protein sequence ID" value="QTA80393.1"/>
    <property type="molecule type" value="Genomic_DNA"/>
</dbReference>
<gene>
    <name evidence="3" type="ORF">dnl_26950</name>
</gene>
<proteinExistence type="inferred from homology"/>
<keyword evidence="4" id="KW-1185">Reference proteome</keyword>
<dbReference type="Gene3D" id="3.60.110.10">
    <property type="entry name" value="Carbon-nitrogen hydrolase"/>
    <property type="match status" value="1"/>
</dbReference>